<dbReference type="AlphaFoldDB" id="A0A367ZMI0"/>
<protein>
    <recommendedName>
        <fullName evidence="3">Rubrerythrin diiron-binding domain-containing protein</fullName>
    </recommendedName>
</protein>
<accession>A0A367ZMI0</accession>
<evidence type="ECO:0000313" key="2">
    <source>
        <dbReference type="Proteomes" id="UP000252355"/>
    </source>
</evidence>
<reference evidence="1 2" key="1">
    <citation type="submission" date="2018-05" db="EMBL/GenBank/DDBJ databases">
        <title>A metagenomic window into the 2 km-deep terrestrial subsurface aquifer revealed taxonomically and functionally diverse microbial community comprising novel uncultured bacterial lineages.</title>
        <authorList>
            <person name="Kadnikov V.V."/>
            <person name="Mardanov A.V."/>
            <person name="Beletsky A.V."/>
            <person name="Banks D."/>
            <person name="Pimenov N.V."/>
            <person name="Frank Y.A."/>
            <person name="Karnachuk O.V."/>
            <person name="Ravin N.V."/>
        </authorList>
    </citation>
    <scope>NUCLEOTIDE SEQUENCE [LARGE SCALE GENOMIC DNA]</scope>
    <source>
        <strain evidence="1">BY5</strain>
    </source>
</reference>
<dbReference type="InterPro" id="IPR012347">
    <property type="entry name" value="Ferritin-like"/>
</dbReference>
<dbReference type="InterPro" id="IPR009078">
    <property type="entry name" value="Ferritin-like_SF"/>
</dbReference>
<dbReference type="EMBL" id="QOQW01000014">
    <property type="protein sequence ID" value="RCK79335.1"/>
    <property type="molecule type" value="Genomic_DNA"/>
</dbReference>
<dbReference type="Gene3D" id="1.20.1260.10">
    <property type="match status" value="1"/>
</dbReference>
<proteinExistence type="predicted"/>
<evidence type="ECO:0008006" key="3">
    <source>
        <dbReference type="Google" id="ProtNLM"/>
    </source>
</evidence>
<evidence type="ECO:0000313" key="1">
    <source>
        <dbReference type="EMBL" id="RCK79335.1"/>
    </source>
</evidence>
<name>A0A367ZMI0_9BACT</name>
<organism evidence="1 2">
    <name type="scientific">Candidatus Ozemobacter sibiricus</name>
    <dbReference type="NCBI Taxonomy" id="2268124"/>
    <lineage>
        <taxon>Bacteria</taxon>
        <taxon>Candidatus Ozemobacteria</taxon>
        <taxon>Candidatus Ozemobacterales</taxon>
        <taxon>Candidatus Ozemobacteraceae</taxon>
        <taxon>Candidatus Ozemobacter</taxon>
    </lineage>
</organism>
<gene>
    <name evidence="1" type="ORF">OZSIB_0206</name>
</gene>
<dbReference type="SUPFAM" id="SSF47240">
    <property type="entry name" value="Ferritin-like"/>
    <property type="match status" value="1"/>
</dbReference>
<sequence>MDLARLIALLKKNEEALAALYREGARLFPTEAEVFLKLAQEEEGHATLFANIQDDLAAHPERWRAGPGRVTPDTLEQLQARIDHLLDEVRQGKAAPRYLLTSLASLEQGLAERSCDRLLVTDEPRLADALRHIAQGFVDHFKRLQQLEARLFPPTQPSLF</sequence>
<comment type="caution">
    <text evidence="1">The sequence shown here is derived from an EMBL/GenBank/DDBJ whole genome shotgun (WGS) entry which is preliminary data.</text>
</comment>
<dbReference type="Proteomes" id="UP000252355">
    <property type="component" value="Unassembled WGS sequence"/>
</dbReference>